<evidence type="ECO:0000313" key="1">
    <source>
        <dbReference type="EMBL" id="KXK64048.1"/>
    </source>
</evidence>
<dbReference type="InterPro" id="IPR043129">
    <property type="entry name" value="ATPase_NBD"/>
</dbReference>
<name>A0A136Q032_9FIRM</name>
<protein>
    <submittedName>
        <fullName evidence="1">Anhydro-N-acetylmuramic acid kinase</fullName>
    </submittedName>
</protein>
<evidence type="ECO:0000313" key="2">
    <source>
        <dbReference type="Proteomes" id="UP000070366"/>
    </source>
</evidence>
<dbReference type="RefSeq" id="WP_066522830.1">
    <property type="nucleotide sequence ID" value="NZ_CABMOF010000010.1"/>
</dbReference>
<organism evidence="1 2">
    <name type="scientific">Christensenella minuta</name>
    <dbReference type="NCBI Taxonomy" id="626937"/>
    <lineage>
        <taxon>Bacteria</taxon>
        <taxon>Bacillati</taxon>
        <taxon>Bacillota</taxon>
        <taxon>Clostridia</taxon>
        <taxon>Christensenellales</taxon>
        <taxon>Christensenellaceae</taxon>
        <taxon>Christensenella</taxon>
    </lineage>
</organism>
<dbReference type="SUPFAM" id="SSF53067">
    <property type="entry name" value="Actin-like ATPase domain"/>
    <property type="match status" value="1"/>
</dbReference>
<dbReference type="GO" id="GO:0006040">
    <property type="term" value="P:amino sugar metabolic process"/>
    <property type="evidence" value="ECO:0007669"/>
    <property type="project" value="InterPro"/>
</dbReference>
<gene>
    <name evidence="1" type="ORF">HMPREF3293_03096</name>
</gene>
<dbReference type="STRING" id="626937.HMPREF3293_03096"/>
<dbReference type="AlphaFoldDB" id="A0A136Q032"/>
<dbReference type="EMBL" id="LSZW01000067">
    <property type="protein sequence ID" value="KXK64048.1"/>
    <property type="molecule type" value="Genomic_DNA"/>
</dbReference>
<dbReference type="OrthoDB" id="9763949at2"/>
<dbReference type="PATRIC" id="fig|626937.4.peg.3045"/>
<dbReference type="Proteomes" id="UP000070366">
    <property type="component" value="Unassembled WGS sequence"/>
</dbReference>
<dbReference type="Pfam" id="PF03702">
    <property type="entry name" value="AnmK"/>
    <property type="match status" value="2"/>
</dbReference>
<keyword evidence="1" id="KW-0418">Kinase</keyword>
<dbReference type="KEGG" id="cmiu:B1H56_13765"/>
<dbReference type="InterPro" id="IPR005338">
    <property type="entry name" value="Anhydro_N_Ac-Mur_kinase"/>
</dbReference>
<dbReference type="PANTHER" id="PTHR30605">
    <property type="entry name" value="ANHYDRO-N-ACETYLMURAMIC ACID KINASE"/>
    <property type="match status" value="1"/>
</dbReference>
<sequence>MALIMGMNSGSSFDGIDVILAETEIAEDGFPKPTKFLKGGSYQWPKEVEDMIVPAFDNKVDMVGLTRLTYIAGAQMAEAVRQFMKENGIDPRDIEVLGVDGQTIYQEQPDHVKIAAMTDTQKDDWVHRWLDGPYPCGYQIGDTSVIAGLTNITTVTNFRQADHVWGGSAAPLMQYFDFVLFRDKEEPTLTLNIGGIANVHLAYKDRRKMVAFDTGPGNLMSDNAARRLLGQPCDYDGAVAAKGTVNEKMLAEFMEHEFFKRPVPRSGWKYDFSEEYSNKMLDKYSNLSTEDIMATVCAFTAEAIVRNMNDYIPQDMLERVKVMYASGGGVKNPTIMKYIQEKLPRNIRLTSSEEIGIPPEYKEACKFATLAYSTMHNIADNIPAACHASQYTILGKVSFAPWKAKNVGPLD</sequence>
<keyword evidence="2" id="KW-1185">Reference proteome</keyword>
<proteinExistence type="predicted"/>
<dbReference type="GO" id="GO:0009254">
    <property type="term" value="P:peptidoglycan turnover"/>
    <property type="evidence" value="ECO:0007669"/>
    <property type="project" value="InterPro"/>
</dbReference>
<dbReference type="Gene3D" id="3.30.420.40">
    <property type="match status" value="2"/>
</dbReference>
<comment type="caution">
    <text evidence="1">The sequence shown here is derived from an EMBL/GenBank/DDBJ whole genome shotgun (WGS) entry which is preliminary data.</text>
</comment>
<accession>A0A136Q032</accession>
<reference evidence="1 2" key="1">
    <citation type="submission" date="2016-02" db="EMBL/GenBank/DDBJ databases">
        <authorList>
            <person name="Wen L."/>
            <person name="He K."/>
            <person name="Yang H."/>
        </authorList>
    </citation>
    <scope>NUCLEOTIDE SEQUENCE [LARGE SCALE GENOMIC DNA]</scope>
    <source>
        <strain evidence="1 2">DSM 22607</strain>
    </source>
</reference>
<dbReference type="GO" id="GO:0016773">
    <property type="term" value="F:phosphotransferase activity, alcohol group as acceptor"/>
    <property type="evidence" value="ECO:0007669"/>
    <property type="project" value="InterPro"/>
</dbReference>
<dbReference type="PANTHER" id="PTHR30605:SF0">
    <property type="entry name" value="ANHYDRO-N-ACETYLMURAMIC ACID KINASE"/>
    <property type="match status" value="1"/>
</dbReference>
<dbReference type="GO" id="GO:0016301">
    <property type="term" value="F:kinase activity"/>
    <property type="evidence" value="ECO:0007669"/>
    <property type="project" value="UniProtKB-KW"/>
</dbReference>
<keyword evidence="1" id="KW-0808">Transferase</keyword>
<dbReference type="GO" id="GO:0005524">
    <property type="term" value="F:ATP binding"/>
    <property type="evidence" value="ECO:0007669"/>
    <property type="project" value="InterPro"/>
</dbReference>